<dbReference type="Proteomes" id="UP001295444">
    <property type="component" value="Chromosome 05"/>
</dbReference>
<dbReference type="AlphaFoldDB" id="A0AAD1W758"/>
<dbReference type="EMBL" id="OW240916">
    <property type="protein sequence ID" value="CAH2291848.1"/>
    <property type="molecule type" value="Genomic_DNA"/>
</dbReference>
<name>A0AAD1W758_PELCU</name>
<organism evidence="1 2">
    <name type="scientific">Pelobates cultripes</name>
    <name type="common">Western spadefoot toad</name>
    <dbReference type="NCBI Taxonomy" id="61616"/>
    <lineage>
        <taxon>Eukaryota</taxon>
        <taxon>Metazoa</taxon>
        <taxon>Chordata</taxon>
        <taxon>Craniata</taxon>
        <taxon>Vertebrata</taxon>
        <taxon>Euteleostomi</taxon>
        <taxon>Amphibia</taxon>
        <taxon>Batrachia</taxon>
        <taxon>Anura</taxon>
        <taxon>Pelobatoidea</taxon>
        <taxon>Pelobatidae</taxon>
        <taxon>Pelobates</taxon>
    </lineage>
</organism>
<proteinExistence type="predicted"/>
<dbReference type="InterPro" id="IPR042566">
    <property type="entry name" value="L1_C"/>
</dbReference>
<reference evidence="1" key="1">
    <citation type="submission" date="2022-03" db="EMBL/GenBank/DDBJ databases">
        <authorList>
            <person name="Alioto T."/>
            <person name="Alioto T."/>
            <person name="Gomez Garrido J."/>
        </authorList>
    </citation>
    <scope>NUCLEOTIDE SEQUENCE</scope>
</reference>
<dbReference type="Gene3D" id="3.30.250.20">
    <property type="entry name" value="L1 transposable element, C-terminal domain"/>
    <property type="match status" value="1"/>
</dbReference>
<protein>
    <submittedName>
        <fullName evidence="1">Uncharacterized protein</fullName>
    </submittedName>
</protein>
<evidence type="ECO:0000313" key="2">
    <source>
        <dbReference type="Proteomes" id="UP001295444"/>
    </source>
</evidence>
<evidence type="ECO:0000313" key="1">
    <source>
        <dbReference type="EMBL" id="CAH2291848.1"/>
    </source>
</evidence>
<accession>A0AAD1W758</accession>
<gene>
    <name evidence="1" type="ORF">PECUL_23A004561</name>
</gene>
<keyword evidence="2" id="KW-1185">Reference proteome</keyword>
<sequence length="113" mass="12821">MRASRNPGMPNEYNSIKIFADLSADTLQFRKSMAPITSTLREHDLNYRWGFPAKLLISHQGAIHAITTLKQGVQKLRDWGLPQPATEPTKTKVPKMSLEWTVKRKTALPLEHA</sequence>